<dbReference type="Proteomes" id="UP000053617">
    <property type="component" value="Unassembled WGS sequence"/>
</dbReference>
<dbReference type="FunFam" id="2.40.70.10:FF:000026">
    <property type="entry name" value="Endothiapepsin"/>
    <property type="match status" value="1"/>
</dbReference>
<proteinExistence type="inferred from homology"/>
<feature type="signal peptide" evidence="7">
    <location>
        <begin position="1"/>
        <end position="21"/>
    </location>
</feature>
<dbReference type="InterPro" id="IPR021109">
    <property type="entry name" value="Peptidase_aspartic_dom_sf"/>
</dbReference>
<dbReference type="RefSeq" id="XP_013272554.1">
    <property type="nucleotide sequence ID" value="XM_013417100.1"/>
</dbReference>
<evidence type="ECO:0000313" key="9">
    <source>
        <dbReference type="EMBL" id="KIX05418.1"/>
    </source>
</evidence>
<comment type="similarity">
    <text evidence="1 5">Belongs to the peptidase A1 family.</text>
</comment>
<evidence type="ECO:0000256" key="6">
    <source>
        <dbReference type="SAM" id="MobiDB-lite"/>
    </source>
</evidence>
<gene>
    <name evidence="9" type="ORF">Z518_06290</name>
</gene>
<dbReference type="PROSITE" id="PS00141">
    <property type="entry name" value="ASP_PROTEASE"/>
    <property type="match status" value="2"/>
</dbReference>
<evidence type="ECO:0000256" key="7">
    <source>
        <dbReference type="SAM" id="SignalP"/>
    </source>
</evidence>
<dbReference type="GO" id="GO:0006508">
    <property type="term" value="P:proteolysis"/>
    <property type="evidence" value="ECO:0007669"/>
    <property type="project" value="UniProtKB-KW"/>
</dbReference>
<feature type="chain" id="PRO_5002243416" description="Peptidase A1 domain-containing protein" evidence="7">
    <location>
        <begin position="22"/>
        <end position="546"/>
    </location>
</feature>
<dbReference type="Gene3D" id="2.40.70.10">
    <property type="entry name" value="Acid Proteases"/>
    <property type="match status" value="2"/>
</dbReference>
<dbReference type="InterPro" id="IPR001969">
    <property type="entry name" value="Aspartic_peptidase_AS"/>
</dbReference>
<reference evidence="9 10" key="1">
    <citation type="submission" date="2015-01" db="EMBL/GenBank/DDBJ databases">
        <title>The Genome Sequence of Rhinocladiella mackenzie CBS 650.93.</title>
        <authorList>
            <consortium name="The Broad Institute Genomics Platform"/>
            <person name="Cuomo C."/>
            <person name="de Hoog S."/>
            <person name="Gorbushina A."/>
            <person name="Stielow B."/>
            <person name="Teixiera M."/>
            <person name="Abouelleil A."/>
            <person name="Chapman S.B."/>
            <person name="Priest M."/>
            <person name="Young S.K."/>
            <person name="Wortman J."/>
            <person name="Nusbaum C."/>
            <person name="Birren B."/>
        </authorList>
    </citation>
    <scope>NUCLEOTIDE SEQUENCE [LARGE SCALE GENOMIC DNA]</scope>
    <source>
        <strain evidence="9 10">CBS 650.93</strain>
    </source>
</reference>
<feature type="compositionally biased region" description="Low complexity" evidence="6">
    <location>
        <begin position="464"/>
        <end position="475"/>
    </location>
</feature>
<keyword evidence="3 5" id="KW-0064">Aspartyl protease</keyword>
<evidence type="ECO:0000256" key="2">
    <source>
        <dbReference type="ARBA" id="ARBA00022670"/>
    </source>
</evidence>
<keyword evidence="10" id="KW-1185">Reference proteome</keyword>
<evidence type="ECO:0000313" key="10">
    <source>
        <dbReference type="Proteomes" id="UP000053617"/>
    </source>
</evidence>
<evidence type="ECO:0000256" key="5">
    <source>
        <dbReference type="RuleBase" id="RU000454"/>
    </source>
</evidence>
<keyword evidence="4 5" id="KW-0378">Hydrolase</keyword>
<dbReference type="Pfam" id="PF00026">
    <property type="entry name" value="Asp"/>
    <property type="match status" value="1"/>
</dbReference>
<dbReference type="GO" id="GO:0004190">
    <property type="term" value="F:aspartic-type endopeptidase activity"/>
    <property type="evidence" value="ECO:0007669"/>
    <property type="project" value="UniProtKB-KW"/>
</dbReference>
<dbReference type="GeneID" id="25294361"/>
<keyword evidence="2 5" id="KW-0645">Protease</keyword>
<dbReference type="FunFam" id="2.40.70.10:FF:000024">
    <property type="entry name" value="Endothiapepsin"/>
    <property type="match status" value="1"/>
</dbReference>
<dbReference type="STRING" id="1442369.A0A0D2H4T4"/>
<feature type="domain" description="Peptidase A1" evidence="8">
    <location>
        <begin position="83"/>
        <end position="391"/>
    </location>
</feature>
<dbReference type="VEuPathDB" id="FungiDB:Z518_06290"/>
<dbReference type="SUPFAM" id="SSF50630">
    <property type="entry name" value="Acid proteases"/>
    <property type="match status" value="1"/>
</dbReference>
<dbReference type="CDD" id="cd06097">
    <property type="entry name" value="Aspergillopepsin_like"/>
    <property type="match status" value="1"/>
</dbReference>
<name>A0A0D2H4T4_9EURO</name>
<dbReference type="InterPro" id="IPR033121">
    <property type="entry name" value="PEPTIDASE_A1"/>
</dbReference>
<dbReference type="PANTHER" id="PTHR47966:SF2">
    <property type="entry name" value="ASPERGILLOPEPSIN-1-RELATED"/>
    <property type="match status" value="1"/>
</dbReference>
<dbReference type="EMBL" id="KN847478">
    <property type="protein sequence ID" value="KIX05418.1"/>
    <property type="molecule type" value="Genomic_DNA"/>
</dbReference>
<dbReference type="PROSITE" id="PS51767">
    <property type="entry name" value="PEPTIDASE_A1"/>
    <property type="match status" value="1"/>
</dbReference>
<evidence type="ECO:0000256" key="3">
    <source>
        <dbReference type="ARBA" id="ARBA00022750"/>
    </source>
</evidence>
<dbReference type="OrthoDB" id="2747330at2759"/>
<dbReference type="InterPro" id="IPR034163">
    <property type="entry name" value="Aspergillopepsin-like_cat_dom"/>
</dbReference>
<evidence type="ECO:0000256" key="1">
    <source>
        <dbReference type="ARBA" id="ARBA00007447"/>
    </source>
</evidence>
<dbReference type="InterPro" id="IPR001461">
    <property type="entry name" value="Aspartic_peptidase_A1"/>
</dbReference>
<dbReference type="HOGENOM" id="CLU_013253_0_1_1"/>
<accession>A0A0D2H4T4</accession>
<dbReference type="PANTHER" id="PTHR47966">
    <property type="entry name" value="BETA-SITE APP-CLEAVING ENZYME, ISOFORM A-RELATED"/>
    <property type="match status" value="1"/>
</dbReference>
<sequence>MAYLSIVTCLILLSSVYPGYARPLHVRNPGLTIREVKERSPSSPQAHLVEAYRKYKAVLPDDVATALTNSLVAASPGAYDSRYLCPVTIGGQTLNLNLDTGSADLWVFSSELPESQSSGHTVYDASKSSTARPLEGYTWSITYADGSSASGNVMQDSVTIDNITVGTQAVELATQVSPSFQSDTESSGLLGLSFSTLNTVQPIQQLTWFDTAIQEGLLEAELFTANLKKGTTGSYDFGFIDQTKYLGEITYTKIDSSQGWWNITTTGYQVGSDIVRDVAMTGIVDTGTTLLIVDHSVVDDYWSNVEGAQYDTAQGGYVFPCASPLPDFALRIENHLATVPGSYLNFAPIDDSTCFGGMQANDGIGFSIFGDVFIKSQFVVFDKGNSSLGVASKSNVNATSSAVFFTNIGTSSSSGAIMLTSSTTKTTVDTSFTARSMASQASIPLLLTSPALSSSSSLVHNASSGLSPSSSLTGSEADTGVGSTSISISTPSSAATPITAPPSTPSSTTLTSSALGAISTVGAGAAIGPLIPAAAHSSVSTNFSAN</sequence>
<dbReference type="AlphaFoldDB" id="A0A0D2H4T4"/>
<protein>
    <recommendedName>
        <fullName evidence="8">Peptidase A1 domain-containing protein</fullName>
    </recommendedName>
</protein>
<feature type="region of interest" description="Disordered" evidence="6">
    <location>
        <begin position="464"/>
        <end position="511"/>
    </location>
</feature>
<feature type="compositionally biased region" description="Low complexity" evidence="6">
    <location>
        <begin position="482"/>
        <end position="498"/>
    </location>
</feature>
<keyword evidence="7" id="KW-0732">Signal</keyword>
<dbReference type="PRINTS" id="PR00792">
    <property type="entry name" value="PEPSIN"/>
</dbReference>
<organism evidence="9 10">
    <name type="scientific">Rhinocladiella mackenziei CBS 650.93</name>
    <dbReference type="NCBI Taxonomy" id="1442369"/>
    <lineage>
        <taxon>Eukaryota</taxon>
        <taxon>Fungi</taxon>
        <taxon>Dikarya</taxon>
        <taxon>Ascomycota</taxon>
        <taxon>Pezizomycotina</taxon>
        <taxon>Eurotiomycetes</taxon>
        <taxon>Chaetothyriomycetidae</taxon>
        <taxon>Chaetothyriales</taxon>
        <taxon>Herpotrichiellaceae</taxon>
        <taxon>Rhinocladiella</taxon>
    </lineage>
</organism>
<evidence type="ECO:0000259" key="8">
    <source>
        <dbReference type="PROSITE" id="PS51767"/>
    </source>
</evidence>
<evidence type="ECO:0000256" key="4">
    <source>
        <dbReference type="ARBA" id="ARBA00022801"/>
    </source>
</evidence>